<name>X1TIU4_9ZZZZ</name>
<evidence type="ECO:0008006" key="2">
    <source>
        <dbReference type="Google" id="ProtNLM"/>
    </source>
</evidence>
<organism evidence="1">
    <name type="scientific">marine sediment metagenome</name>
    <dbReference type="NCBI Taxonomy" id="412755"/>
    <lineage>
        <taxon>unclassified sequences</taxon>
        <taxon>metagenomes</taxon>
        <taxon>ecological metagenomes</taxon>
    </lineage>
</organism>
<protein>
    <recommendedName>
        <fullName evidence="2">DUF11 domain-containing protein</fullName>
    </recommendedName>
</protein>
<dbReference type="EMBL" id="BARW01027736">
    <property type="protein sequence ID" value="GAJ05248.1"/>
    <property type="molecule type" value="Genomic_DNA"/>
</dbReference>
<comment type="caution">
    <text evidence="1">The sequence shown here is derived from an EMBL/GenBank/DDBJ whole genome shotgun (WGS) entry which is preliminary data.</text>
</comment>
<proteinExistence type="predicted"/>
<accession>X1TIU4</accession>
<feature type="non-terminal residue" evidence="1">
    <location>
        <position position="76"/>
    </location>
</feature>
<sequence>MDITVTALNHYPYEDSIVVIPPSGPYVGFLKSIIDDVSGGNGDGIANPGETIDWEMWVKNYGSADANGVYGLLSIS</sequence>
<gene>
    <name evidence="1" type="ORF">S12H4_44941</name>
</gene>
<dbReference type="AlphaFoldDB" id="X1TIU4"/>
<evidence type="ECO:0000313" key="1">
    <source>
        <dbReference type="EMBL" id="GAJ05248.1"/>
    </source>
</evidence>
<reference evidence="1" key="1">
    <citation type="journal article" date="2014" name="Front. Microbiol.">
        <title>High frequency of phylogenetically diverse reductive dehalogenase-homologous genes in deep subseafloor sedimentary metagenomes.</title>
        <authorList>
            <person name="Kawai M."/>
            <person name="Futagami T."/>
            <person name="Toyoda A."/>
            <person name="Takaki Y."/>
            <person name="Nishi S."/>
            <person name="Hori S."/>
            <person name="Arai W."/>
            <person name="Tsubouchi T."/>
            <person name="Morono Y."/>
            <person name="Uchiyama I."/>
            <person name="Ito T."/>
            <person name="Fujiyama A."/>
            <person name="Inagaki F."/>
            <person name="Takami H."/>
        </authorList>
    </citation>
    <scope>NUCLEOTIDE SEQUENCE</scope>
    <source>
        <strain evidence="1">Expedition CK06-06</strain>
    </source>
</reference>